<evidence type="ECO:0000313" key="2">
    <source>
        <dbReference type="Proteomes" id="UP001595965"/>
    </source>
</evidence>
<comment type="caution">
    <text evidence="1">The sequence shown here is derived from an EMBL/GenBank/DDBJ whole genome shotgun (WGS) entry which is preliminary data.</text>
</comment>
<dbReference type="SUPFAM" id="SSF160104">
    <property type="entry name" value="Acetoacetate decarboxylase-like"/>
    <property type="match status" value="1"/>
</dbReference>
<keyword evidence="2" id="KW-1185">Reference proteome</keyword>
<evidence type="ECO:0000313" key="1">
    <source>
        <dbReference type="EMBL" id="MFC4430981.1"/>
    </source>
</evidence>
<dbReference type="PANTHER" id="PTHR39186:SF1">
    <property type="entry name" value="DUF2071 DOMAIN-CONTAINING PROTEIN"/>
    <property type="match status" value="1"/>
</dbReference>
<gene>
    <name evidence="1" type="ORF">ACFO0K_15020</name>
</gene>
<dbReference type="RefSeq" id="WP_344231119.1">
    <property type="nucleotide sequence ID" value="NZ_BAAALH010000003.1"/>
</dbReference>
<dbReference type="InterPro" id="IPR018644">
    <property type="entry name" value="DUF2071"/>
</dbReference>
<accession>A0ABV8XZE2</accession>
<name>A0ABV8XZE2_9MICC</name>
<dbReference type="Pfam" id="PF09844">
    <property type="entry name" value="DUF2071"/>
    <property type="match status" value="1"/>
</dbReference>
<proteinExistence type="predicted"/>
<dbReference type="EMBL" id="JBHSEN010000003">
    <property type="protein sequence ID" value="MFC4430981.1"/>
    <property type="molecule type" value="Genomic_DNA"/>
</dbReference>
<dbReference type="PANTHER" id="PTHR39186">
    <property type="entry name" value="DUF2071 FAMILY PROTEIN"/>
    <property type="match status" value="1"/>
</dbReference>
<organism evidence="1 2">
    <name type="scientific">Citricoccus alkalitolerans</name>
    <dbReference type="NCBI Taxonomy" id="246603"/>
    <lineage>
        <taxon>Bacteria</taxon>
        <taxon>Bacillati</taxon>
        <taxon>Actinomycetota</taxon>
        <taxon>Actinomycetes</taxon>
        <taxon>Micrococcales</taxon>
        <taxon>Micrococcaceae</taxon>
        <taxon>Citricoccus</taxon>
    </lineage>
</organism>
<dbReference type="Proteomes" id="UP001595965">
    <property type="component" value="Unassembled WGS sequence"/>
</dbReference>
<protein>
    <submittedName>
        <fullName evidence="1">YqjF family protein</fullName>
    </submittedName>
</protein>
<sequence>MSGRILDHPVRLPVNFQNWEYLTFLHWSYDVAAVQRLVPDELTVQHWDGRTWVGITPFRMVGVRPPGLPPPPGWGAFPELNVRAYVRAPDGRDGIWFLGMVVPRLSLIAALRSLGLPYEHSHSSMSVDGSRWAYRFGTPHWLRPRPDDWFQAVVDVGRPLEATERTSLVESITGRWSAYHRRGRVLWRTPVAHEPWPLHAATATGSLTAPLRWAGLPAPTHGPLVHAAPAAHARIGVPRPA</sequence>
<reference evidence="2" key="1">
    <citation type="journal article" date="2019" name="Int. J. Syst. Evol. Microbiol.">
        <title>The Global Catalogue of Microorganisms (GCM) 10K type strain sequencing project: providing services to taxonomists for standard genome sequencing and annotation.</title>
        <authorList>
            <consortium name="The Broad Institute Genomics Platform"/>
            <consortium name="The Broad Institute Genome Sequencing Center for Infectious Disease"/>
            <person name="Wu L."/>
            <person name="Ma J."/>
        </authorList>
    </citation>
    <scope>NUCLEOTIDE SEQUENCE [LARGE SCALE GENOMIC DNA]</scope>
    <source>
        <strain evidence="2">CGMCC 1.12125</strain>
    </source>
</reference>
<dbReference type="InterPro" id="IPR023375">
    <property type="entry name" value="ADC_dom_sf"/>
</dbReference>